<comment type="caution">
    <text evidence="3">The sequence shown here is derived from an EMBL/GenBank/DDBJ whole genome shotgun (WGS) entry which is preliminary data.</text>
</comment>
<dbReference type="Proteomes" id="UP000609531">
    <property type="component" value="Unassembled WGS sequence"/>
</dbReference>
<dbReference type="InterPro" id="IPR029058">
    <property type="entry name" value="AB_hydrolase_fold"/>
</dbReference>
<dbReference type="EMBL" id="JAEKJA010000024">
    <property type="protein sequence ID" value="MBJ3778244.1"/>
    <property type="molecule type" value="Genomic_DNA"/>
</dbReference>
<dbReference type="SUPFAM" id="SSF53474">
    <property type="entry name" value="alpha/beta-Hydrolases"/>
    <property type="match status" value="1"/>
</dbReference>
<evidence type="ECO:0000259" key="2">
    <source>
        <dbReference type="Pfam" id="PF20434"/>
    </source>
</evidence>
<accession>A0A934MNJ4</accession>
<protein>
    <submittedName>
        <fullName evidence="3">Alpha/beta hydrolase</fullName>
    </submittedName>
</protein>
<evidence type="ECO:0000313" key="4">
    <source>
        <dbReference type="Proteomes" id="UP000609531"/>
    </source>
</evidence>
<name>A0A934MNJ4_9HYPH</name>
<gene>
    <name evidence="3" type="ORF">JCR33_21270</name>
</gene>
<reference evidence="3" key="1">
    <citation type="submission" date="2020-12" db="EMBL/GenBank/DDBJ databases">
        <title>Bacterial taxonomy.</title>
        <authorList>
            <person name="Pan X."/>
        </authorList>
    </citation>
    <scope>NUCLEOTIDE SEQUENCE</scope>
    <source>
        <strain evidence="3">B2012</strain>
    </source>
</reference>
<dbReference type="GO" id="GO:0016787">
    <property type="term" value="F:hydrolase activity"/>
    <property type="evidence" value="ECO:0007669"/>
    <property type="project" value="UniProtKB-KW"/>
</dbReference>
<keyword evidence="1 3" id="KW-0378">Hydrolase</keyword>
<dbReference type="AlphaFoldDB" id="A0A934MNJ4"/>
<dbReference type="InterPro" id="IPR049492">
    <property type="entry name" value="BD-FAE-like_dom"/>
</dbReference>
<evidence type="ECO:0000313" key="3">
    <source>
        <dbReference type="EMBL" id="MBJ3778244.1"/>
    </source>
</evidence>
<feature type="domain" description="BD-FAE-like" evidence="2">
    <location>
        <begin position="63"/>
        <end position="161"/>
    </location>
</feature>
<dbReference type="RefSeq" id="WP_198884145.1">
    <property type="nucleotide sequence ID" value="NZ_JAEKJA010000024.1"/>
</dbReference>
<dbReference type="InterPro" id="IPR050300">
    <property type="entry name" value="GDXG_lipolytic_enzyme"/>
</dbReference>
<dbReference type="PANTHER" id="PTHR48081">
    <property type="entry name" value="AB HYDROLASE SUPERFAMILY PROTEIN C4A8.06C"/>
    <property type="match status" value="1"/>
</dbReference>
<dbReference type="PANTHER" id="PTHR48081:SF33">
    <property type="entry name" value="KYNURENINE FORMAMIDASE"/>
    <property type="match status" value="1"/>
</dbReference>
<keyword evidence="4" id="KW-1185">Reference proteome</keyword>
<dbReference type="Gene3D" id="3.40.50.1820">
    <property type="entry name" value="alpha/beta hydrolase"/>
    <property type="match status" value="1"/>
</dbReference>
<sequence>MSSIPPIWSSLTPEEHEFQYNPQAAVPDYQDYRVAREPANAAALGGLARHADIAYGDHPLRTLDIYPAAGGAPAPVHVFLHGGYWRAQDKANFAFVAGALVPHGVTTVVANYELCPAATLDEVAASAIAAMRWVVGNIADHGGDPGRISLSGHSAGAHLGAEIVAHDWAGEGISAPLAGATLISGIFDPTPTMATSVNADLHLTEAIVARRNVEVRPPALASAVALFAGGREPWQWIDQTYRYAHHLHRHGLDPAVHVLPGRNHFDILDEYLLPQSLLLSTILGHAGVGA</sequence>
<organism evidence="3 4">
    <name type="scientific">Acuticoccus mangrovi</name>
    <dbReference type="NCBI Taxonomy" id="2796142"/>
    <lineage>
        <taxon>Bacteria</taxon>
        <taxon>Pseudomonadati</taxon>
        <taxon>Pseudomonadota</taxon>
        <taxon>Alphaproteobacteria</taxon>
        <taxon>Hyphomicrobiales</taxon>
        <taxon>Amorphaceae</taxon>
        <taxon>Acuticoccus</taxon>
    </lineage>
</organism>
<evidence type="ECO:0000256" key="1">
    <source>
        <dbReference type="ARBA" id="ARBA00022801"/>
    </source>
</evidence>
<dbReference type="Pfam" id="PF20434">
    <property type="entry name" value="BD-FAE"/>
    <property type="match status" value="1"/>
</dbReference>
<proteinExistence type="predicted"/>